<keyword evidence="3" id="KW-1185">Reference proteome</keyword>
<dbReference type="RefSeq" id="WP_386742554.1">
    <property type="nucleotide sequence ID" value="NZ_JBHRYA010000003.1"/>
</dbReference>
<dbReference type="Pfam" id="PF11159">
    <property type="entry name" value="DUF2939"/>
    <property type="match status" value="1"/>
</dbReference>
<comment type="caution">
    <text evidence="2">The sequence shown here is derived from an EMBL/GenBank/DDBJ whole genome shotgun (WGS) entry which is preliminary data.</text>
</comment>
<accession>A0ABV7XL00</accession>
<evidence type="ECO:0000256" key="1">
    <source>
        <dbReference type="SAM" id="MobiDB-lite"/>
    </source>
</evidence>
<gene>
    <name evidence="2" type="ORF">ACFONC_04665</name>
</gene>
<evidence type="ECO:0000313" key="2">
    <source>
        <dbReference type="EMBL" id="MFC3715439.1"/>
    </source>
</evidence>
<evidence type="ECO:0000313" key="3">
    <source>
        <dbReference type="Proteomes" id="UP001595705"/>
    </source>
</evidence>
<organism evidence="2 3">
    <name type="scientific">Luteimonas soli</name>
    <dbReference type="NCBI Taxonomy" id="1648966"/>
    <lineage>
        <taxon>Bacteria</taxon>
        <taxon>Pseudomonadati</taxon>
        <taxon>Pseudomonadota</taxon>
        <taxon>Gammaproteobacteria</taxon>
        <taxon>Lysobacterales</taxon>
        <taxon>Lysobacteraceae</taxon>
        <taxon>Luteimonas</taxon>
    </lineage>
</organism>
<name>A0ABV7XL00_9GAMM</name>
<feature type="compositionally biased region" description="Basic and acidic residues" evidence="1">
    <location>
        <begin position="121"/>
        <end position="132"/>
    </location>
</feature>
<feature type="region of interest" description="Disordered" evidence="1">
    <location>
        <begin position="110"/>
        <end position="132"/>
    </location>
</feature>
<proteinExistence type="predicted"/>
<dbReference type="InterPro" id="IPR021330">
    <property type="entry name" value="DUF2939"/>
</dbReference>
<dbReference type="EMBL" id="JBHRYA010000003">
    <property type="protein sequence ID" value="MFC3715439.1"/>
    <property type="molecule type" value="Genomic_DNA"/>
</dbReference>
<dbReference type="Proteomes" id="UP001595705">
    <property type="component" value="Unassembled WGS sequence"/>
</dbReference>
<sequence length="191" mass="20852">MKKWLWLVAAVLVALLAWTAIGPYRTFSAIRDAAQARDAQAMAEQIDFPALRNSLKAQLGDRLLREVGAPSPDNPFAAFGLGIANGLVGGLVDAMVTPAGLGAMMEGRRTWDRASGTPPPSRDDTHDPSAECPLHDAQYRYESLSRFTATVHDDRGRPVVFVMTRRGLDWKLSDIRLPLRADETPTTSPTP</sequence>
<protein>
    <submittedName>
        <fullName evidence="2">DUF2939 domain-containing protein</fullName>
    </submittedName>
</protein>
<reference evidence="3" key="1">
    <citation type="journal article" date="2019" name="Int. J. Syst. Evol. Microbiol.">
        <title>The Global Catalogue of Microorganisms (GCM) 10K type strain sequencing project: providing services to taxonomists for standard genome sequencing and annotation.</title>
        <authorList>
            <consortium name="The Broad Institute Genomics Platform"/>
            <consortium name="The Broad Institute Genome Sequencing Center for Infectious Disease"/>
            <person name="Wu L."/>
            <person name="Ma J."/>
        </authorList>
    </citation>
    <scope>NUCLEOTIDE SEQUENCE [LARGE SCALE GENOMIC DNA]</scope>
    <source>
        <strain evidence="3">KCTC 42441</strain>
    </source>
</reference>